<reference evidence="1" key="2">
    <citation type="submission" date="2010-07" db="EMBL/GenBank/DDBJ databases">
        <authorList>
            <consortium name="The Broad Institute Genome Sequencing Platform"/>
            <consortium name="Broad Institute Genome Sequencing Center for Infectious Disease"/>
            <person name="Ma L.-J."/>
            <person name="Dead R."/>
            <person name="Young S."/>
            <person name="Zeng Q."/>
            <person name="Koehrsen M."/>
            <person name="Alvarado L."/>
            <person name="Berlin A."/>
            <person name="Chapman S.B."/>
            <person name="Chen Z."/>
            <person name="Freedman E."/>
            <person name="Gellesch M."/>
            <person name="Goldberg J."/>
            <person name="Griggs A."/>
            <person name="Gujja S."/>
            <person name="Heilman E.R."/>
            <person name="Heiman D."/>
            <person name="Hepburn T."/>
            <person name="Howarth C."/>
            <person name="Jen D."/>
            <person name="Larson L."/>
            <person name="Mehta T."/>
            <person name="Neiman D."/>
            <person name="Pearson M."/>
            <person name="Roberts A."/>
            <person name="Saif S."/>
            <person name="Shea T."/>
            <person name="Shenoy N."/>
            <person name="Sisk P."/>
            <person name="Stolte C."/>
            <person name="Sykes S."/>
            <person name="Walk T."/>
            <person name="White J."/>
            <person name="Yandava C."/>
            <person name="Haas B."/>
            <person name="Nusbaum C."/>
            <person name="Birren B."/>
        </authorList>
    </citation>
    <scope>NUCLEOTIDE SEQUENCE</scope>
    <source>
        <strain evidence="1">R3-111a-1</strain>
    </source>
</reference>
<reference evidence="3" key="1">
    <citation type="submission" date="2010-07" db="EMBL/GenBank/DDBJ databases">
        <title>The genome sequence of Gaeumannomyces graminis var. tritici strain R3-111a-1.</title>
        <authorList>
            <consortium name="The Broad Institute Genome Sequencing Platform"/>
            <person name="Ma L.-J."/>
            <person name="Dead R."/>
            <person name="Young S."/>
            <person name="Zeng Q."/>
            <person name="Koehrsen M."/>
            <person name="Alvarado L."/>
            <person name="Berlin A."/>
            <person name="Chapman S.B."/>
            <person name="Chen Z."/>
            <person name="Freedman E."/>
            <person name="Gellesch M."/>
            <person name="Goldberg J."/>
            <person name="Griggs A."/>
            <person name="Gujja S."/>
            <person name="Heilman E.R."/>
            <person name="Heiman D."/>
            <person name="Hepburn T."/>
            <person name="Howarth C."/>
            <person name="Jen D."/>
            <person name="Larson L."/>
            <person name="Mehta T."/>
            <person name="Neiman D."/>
            <person name="Pearson M."/>
            <person name="Roberts A."/>
            <person name="Saif S."/>
            <person name="Shea T."/>
            <person name="Shenoy N."/>
            <person name="Sisk P."/>
            <person name="Stolte C."/>
            <person name="Sykes S."/>
            <person name="Walk T."/>
            <person name="White J."/>
            <person name="Yandava C."/>
            <person name="Haas B."/>
            <person name="Nusbaum C."/>
            <person name="Birren B."/>
        </authorList>
    </citation>
    <scope>NUCLEOTIDE SEQUENCE [LARGE SCALE GENOMIC DNA]</scope>
    <source>
        <strain evidence="3">R3-111a-1</strain>
    </source>
</reference>
<name>J3P7Q2_GAET3</name>
<dbReference type="EnsemblFungi" id="EJT72685">
    <property type="protein sequence ID" value="EJT72685"/>
    <property type="gene ID" value="GGTG_09544"/>
</dbReference>
<evidence type="ECO:0000313" key="3">
    <source>
        <dbReference type="Proteomes" id="UP000006039"/>
    </source>
</evidence>
<dbReference type="RefSeq" id="XP_009225659.1">
    <property type="nucleotide sequence ID" value="XM_009227395.1"/>
</dbReference>
<dbReference type="HOGENOM" id="CLU_2622180_0_0_1"/>
<proteinExistence type="predicted"/>
<dbReference type="Proteomes" id="UP000006039">
    <property type="component" value="Unassembled WGS sequence"/>
</dbReference>
<dbReference type="VEuPathDB" id="FungiDB:GGTG_09544"/>
<reference evidence="1" key="3">
    <citation type="submission" date="2010-09" db="EMBL/GenBank/DDBJ databases">
        <title>Annotation of Gaeumannomyces graminis var. tritici R3-111a-1.</title>
        <authorList>
            <consortium name="The Broad Institute Genome Sequencing Platform"/>
            <person name="Ma L.-J."/>
            <person name="Dead R."/>
            <person name="Young S.K."/>
            <person name="Zeng Q."/>
            <person name="Gargeya S."/>
            <person name="Fitzgerald M."/>
            <person name="Haas B."/>
            <person name="Abouelleil A."/>
            <person name="Alvarado L."/>
            <person name="Arachchi H.M."/>
            <person name="Berlin A."/>
            <person name="Brown A."/>
            <person name="Chapman S.B."/>
            <person name="Chen Z."/>
            <person name="Dunbar C."/>
            <person name="Freedman E."/>
            <person name="Gearin G."/>
            <person name="Gellesch M."/>
            <person name="Goldberg J."/>
            <person name="Griggs A."/>
            <person name="Gujja S."/>
            <person name="Heiman D."/>
            <person name="Howarth C."/>
            <person name="Larson L."/>
            <person name="Lui A."/>
            <person name="MacDonald P.J.P."/>
            <person name="Mehta T."/>
            <person name="Montmayeur A."/>
            <person name="Murphy C."/>
            <person name="Neiman D."/>
            <person name="Pearson M."/>
            <person name="Priest M."/>
            <person name="Roberts A."/>
            <person name="Saif S."/>
            <person name="Shea T."/>
            <person name="Shenoy N."/>
            <person name="Sisk P."/>
            <person name="Stolte C."/>
            <person name="Sykes S."/>
            <person name="Yandava C."/>
            <person name="Wortman J."/>
            <person name="Nusbaum C."/>
            <person name="Birren B."/>
        </authorList>
    </citation>
    <scope>NUCLEOTIDE SEQUENCE</scope>
    <source>
        <strain evidence="1">R3-111a-1</strain>
    </source>
</reference>
<protein>
    <submittedName>
        <fullName evidence="1 2">Uncharacterized protein</fullName>
    </submittedName>
</protein>
<organism evidence="1">
    <name type="scientific">Gaeumannomyces tritici (strain R3-111a-1)</name>
    <name type="common">Wheat and barley take-all root rot fungus</name>
    <name type="synonym">Gaeumannomyces graminis var. tritici</name>
    <dbReference type="NCBI Taxonomy" id="644352"/>
    <lineage>
        <taxon>Eukaryota</taxon>
        <taxon>Fungi</taxon>
        <taxon>Dikarya</taxon>
        <taxon>Ascomycota</taxon>
        <taxon>Pezizomycotina</taxon>
        <taxon>Sordariomycetes</taxon>
        <taxon>Sordariomycetidae</taxon>
        <taxon>Magnaporthales</taxon>
        <taxon>Magnaporthaceae</taxon>
        <taxon>Gaeumannomyces</taxon>
    </lineage>
</organism>
<dbReference type="EMBL" id="GL385399">
    <property type="protein sequence ID" value="EJT72685.1"/>
    <property type="molecule type" value="Genomic_DNA"/>
</dbReference>
<sequence length="78" mass="9294">MELIIFKRWLKNYKRKENERLKQLRALKYGFNFALAVSFPGKYIAEKYEISLPEITNNKKEINLNYKPVINLTGTDLL</sequence>
<accession>J3P7Q2</accession>
<reference evidence="2" key="5">
    <citation type="submission" date="2018-04" db="UniProtKB">
        <authorList>
            <consortium name="EnsemblFungi"/>
        </authorList>
    </citation>
    <scope>IDENTIFICATION</scope>
    <source>
        <strain evidence="2">R3-111a-1</strain>
    </source>
</reference>
<evidence type="ECO:0000313" key="1">
    <source>
        <dbReference type="EMBL" id="EJT72685.1"/>
    </source>
</evidence>
<keyword evidence="3" id="KW-1185">Reference proteome</keyword>
<gene>
    <name evidence="2" type="primary">20350002</name>
    <name evidence="1" type="ORF">GGTG_09544</name>
</gene>
<evidence type="ECO:0000313" key="2">
    <source>
        <dbReference type="EnsemblFungi" id="EJT72685"/>
    </source>
</evidence>
<reference evidence="2" key="4">
    <citation type="journal article" date="2015" name="G3 (Bethesda)">
        <title>Genome sequences of three phytopathogenic species of the Magnaporthaceae family of fungi.</title>
        <authorList>
            <person name="Okagaki L.H."/>
            <person name="Nunes C.C."/>
            <person name="Sailsbery J."/>
            <person name="Clay B."/>
            <person name="Brown D."/>
            <person name="John T."/>
            <person name="Oh Y."/>
            <person name="Young N."/>
            <person name="Fitzgerald M."/>
            <person name="Haas B.J."/>
            <person name="Zeng Q."/>
            <person name="Young S."/>
            <person name="Adiconis X."/>
            <person name="Fan L."/>
            <person name="Levin J.Z."/>
            <person name="Mitchell T.K."/>
            <person name="Okubara P.A."/>
            <person name="Farman M.L."/>
            <person name="Kohn L.M."/>
            <person name="Birren B."/>
            <person name="Ma L.-J."/>
            <person name="Dean R.A."/>
        </authorList>
    </citation>
    <scope>NUCLEOTIDE SEQUENCE</scope>
    <source>
        <strain evidence="2">R3-111a-1</strain>
    </source>
</reference>
<dbReference type="GeneID" id="20350002"/>
<dbReference type="AlphaFoldDB" id="J3P7Q2"/>